<dbReference type="InterPro" id="IPR027417">
    <property type="entry name" value="P-loop_NTPase"/>
</dbReference>
<dbReference type="GO" id="GO:0005524">
    <property type="term" value="F:ATP binding"/>
    <property type="evidence" value="ECO:0007669"/>
    <property type="project" value="InterPro"/>
</dbReference>
<dbReference type="HAMAP" id="MF_00235">
    <property type="entry name" value="Adenylate_kinase_Adk"/>
    <property type="match status" value="1"/>
</dbReference>
<dbReference type="PRINTS" id="PR00094">
    <property type="entry name" value="ADENYLTKNASE"/>
</dbReference>
<evidence type="ECO:0000256" key="4">
    <source>
        <dbReference type="RuleBase" id="RU003330"/>
    </source>
</evidence>
<evidence type="ECO:0000313" key="5">
    <source>
        <dbReference type="EMBL" id="TGZ45959.1"/>
    </source>
</evidence>
<dbReference type="InterPro" id="IPR000850">
    <property type="entry name" value="Adenylat/UMP-CMP_kin"/>
</dbReference>
<dbReference type="Gene3D" id="3.40.50.300">
    <property type="entry name" value="P-loop containing nucleotide triphosphate hydrolases"/>
    <property type="match status" value="1"/>
</dbReference>
<dbReference type="AlphaFoldDB" id="A0A4S2KDX4"/>
<evidence type="ECO:0000256" key="2">
    <source>
        <dbReference type="ARBA" id="ARBA00022741"/>
    </source>
</evidence>
<keyword evidence="2" id="KW-0547">Nucleotide-binding</keyword>
<keyword evidence="1 4" id="KW-0808">Transferase</keyword>
<dbReference type="GO" id="GO:0006139">
    <property type="term" value="P:nucleobase-containing compound metabolic process"/>
    <property type="evidence" value="ECO:0007669"/>
    <property type="project" value="InterPro"/>
</dbReference>
<evidence type="ECO:0000256" key="1">
    <source>
        <dbReference type="ARBA" id="ARBA00022679"/>
    </source>
</evidence>
<keyword evidence="6" id="KW-1185">Reference proteome</keyword>
<evidence type="ECO:0000313" key="6">
    <source>
        <dbReference type="Proteomes" id="UP000310200"/>
    </source>
</evidence>
<comment type="similarity">
    <text evidence="4">Belongs to the adenylate kinase family.</text>
</comment>
<keyword evidence="3 4" id="KW-0418">Kinase</keyword>
<proteinExistence type="inferred from homology"/>
<dbReference type="SUPFAM" id="SSF52540">
    <property type="entry name" value="P-loop containing nucleoside triphosphate hydrolases"/>
    <property type="match status" value="1"/>
</dbReference>
<protein>
    <submittedName>
        <fullName evidence="5">Adenylate kinase isoenzyme 5</fullName>
    </submittedName>
</protein>
<dbReference type="GO" id="GO:0019205">
    <property type="term" value="F:nucleobase-containing compound kinase activity"/>
    <property type="evidence" value="ECO:0007669"/>
    <property type="project" value="InterPro"/>
</dbReference>
<dbReference type="PANTHER" id="PTHR23359">
    <property type="entry name" value="NUCLEOTIDE KINASE"/>
    <property type="match status" value="1"/>
</dbReference>
<dbReference type="CDD" id="cd01428">
    <property type="entry name" value="ADK"/>
    <property type="match status" value="1"/>
</dbReference>
<sequence>MGLNCVRPVDPLCAVIPRNIGLDASLVRESGLPIIFLIGGPGAGKTTQCIRVAEHYGFCAIVSRELLRNEVSTGSQRGVILAYLISEGKLVPSDVMVELIKVRMLSSLSVSRGFLVSGFPREKIQCQHFNRQIRPPDLVLYLYVRNSLLMERVLARTITATERQERSIDENWRRIKDHSQMIKPVLRYYKKQLVVIDGERDETEVFQDICCAIDNVLMNFPSTSGRSS</sequence>
<evidence type="ECO:0000256" key="3">
    <source>
        <dbReference type="ARBA" id="ARBA00022777"/>
    </source>
</evidence>
<gene>
    <name evidence="5" type="ORF">DBV15_11763</name>
</gene>
<dbReference type="Proteomes" id="UP000310200">
    <property type="component" value="Unassembled WGS sequence"/>
</dbReference>
<dbReference type="STRING" id="300112.A0A4S2KDX4"/>
<dbReference type="Pfam" id="PF00406">
    <property type="entry name" value="ADK"/>
    <property type="match status" value="1"/>
</dbReference>
<comment type="caution">
    <text evidence="5">The sequence shown here is derived from an EMBL/GenBank/DDBJ whole genome shotgun (WGS) entry which is preliminary data.</text>
</comment>
<name>A0A4S2KDX4_9HYME</name>
<accession>A0A4S2KDX4</accession>
<organism evidence="5 6">
    <name type="scientific">Temnothorax longispinosus</name>
    <dbReference type="NCBI Taxonomy" id="300112"/>
    <lineage>
        <taxon>Eukaryota</taxon>
        <taxon>Metazoa</taxon>
        <taxon>Ecdysozoa</taxon>
        <taxon>Arthropoda</taxon>
        <taxon>Hexapoda</taxon>
        <taxon>Insecta</taxon>
        <taxon>Pterygota</taxon>
        <taxon>Neoptera</taxon>
        <taxon>Endopterygota</taxon>
        <taxon>Hymenoptera</taxon>
        <taxon>Apocrita</taxon>
        <taxon>Aculeata</taxon>
        <taxon>Formicoidea</taxon>
        <taxon>Formicidae</taxon>
        <taxon>Myrmicinae</taxon>
        <taxon>Temnothorax</taxon>
    </lineage>
</organism>
<reference evidence="5 6" key="1">
    <citation type="journal article" date="2019" name="Philos. Trans. R. Soc. Lond., B, Biol. Sci.">
        <title>Ant behaviour and brain gene expression of defending hosts depend on the ecological success of the intruding social parasite.</title>
        <authorList>
            <person name="Kaur R."/>
            <person name="Stoldt M."/>
            <person name="Jongepier E."/>
            <person name="Feldmeyer B."/>
            <person name="Menzel F."/>
            <person name="Bornberg-Bauer E."/>
            <person name="Foitzik S."/>
        </authorList>
    </citation>
    <scope>NUCLEOTIDE SEQUENCE [LARGE SCALE GENOMIC DNA]</scope>
    <source>
        <tissue evidence="5">Whole body</tissue>
    </source>
</reference>
<dbReference type="EMBL" id="QBLH01003020">
    <property type="protein sequence ID" value="TGZ45959.1"/>
    <property type="molecule type" value="Genomic_DNA"/>
</dbReference>